<protein>
    <submittedName>
        <fullName evidence="2">Uncharacterized protein</fullName>
    </submittedName>
</protein>
<evidence type="ECO:0000256" key="1">
    <source>
        <dbReference type="SAM" id="MobiDB-lite"/>
    </source>
</evidence>
<evidence type="ECO:0000313" key="2">
    <source>
        <dbReference type="EMBL" id="KAJ6246631.1"/>
    </source>
</evidence>
<dbReference type="EMBL" id="JAOAOG010000133">
    <property type="protein sequence ID" value="KAJ6246631.1"/>
    <property type="molecule type" value="Genomic_DNA"/>
</dbReference>
<dbReference type="Proteomes" id="UP001150062">
    <property type="component" value="Unassembled WGS sequence"/>
</dbReference>
<reference evidence="2" key="1">
    <citation type="submission" date="2022-08" db="EMBL/GenBank/DDBJ databases">
        <title>Novel sulfate-reducing endosymbionts in the free-living metamonad Anaeramoeba.</title>
        <authorList>
            <person name="Jerlstrom-Hultqvist J."/>
            <person name="Cepicka I."/>
            <person name="Gallot-Lavallee L."/>
            <person name="Salas-Leiva D."/>
            <person name="Curtis B.A."/>
            <person name="Zahonova K."/>
            <person name="Pipaliya S."/>
            <person name="Dacks J."/>
            <person name="Roger A.J."/>
        </authorList>
    </citation>
    <scope>NUCLEOTIDE SEQUENCE</scope>
    <source>
        <strain evidence="2">Schooner1</strain>
    </source>
</reference>
<accession>A0ABQ8YPW7</accession>
<evidence type="ECO:0000313" key="3">
    <source>
        <dbReference type="Proteomes" id="UP001150062"/>
    </source>
</evidence>
<gene>
    <name evidence="2" type="ORF">M0813_19298</name>
</gene>
<name>A0ABQ8YPW7_9EUKA</name>
<organism evidence="2 3">
    <name type="scientific">Anaeramoeba flamelloides</name>
    <dbReference type="NCBI Taxonomy" id="1746091"/>
    <lineage>
        <taxon>Eukaryota</taxon>
        <taxon>Metamonada</taxon>
        <taxon>Anaeramoebidae</taxon>
        <taxon>Anaeramoeba</taxon>
    </lineage>
</organism>
<feature type="region of interest" description="Disordered" evidence="1">
    <location>
        <begin position="40"/>
        <end position="61"/>
    </location>
</feature>
<proteinExistence type="predicted"/>
<sequence>MINNDDQDDNKIITKKLEFKIRKPLNLDFYRHLKTKKQQYNNNYEQENQIEEEEEDGDEEFGYEQENSFLIRIWVVNLLN</sequence>
<keyword evidence="3" id="KW-1185">Reference proteome</keyword>
<comment type="caution">
    <text evidence="2">The sequence shown here is derived from an EMBL/GenBank/DDBJ whole genome shotgun (WGS) entry which is preliminary data.</text>
</comment>
<feature type="compositionally biased region" description="Acidic residues" evidence="1">
    <location>
        <begin position="48"/>
        <end position="61"/>
    </location>
</feature>